<dbReference type="InterPro" id="IPR015940">
    <property type="entry name" value="UBA"/>
</dbReference>
<organism evidence="3 4">
    <name type="scientific">Coccomyxa viridis</name>
    <dbReference type="NCBI Taxonomy" id="1274662"/>
    <lineage>
        <taxon>Eukaryota</taxon>
        <taxon>Viridiplantae</taxon>
        <taxon>Chlorophyta</taxon>
        <taxon>core chlorophytes</taxon>
        <taxon>Trebouxiophyceae</taxon>
        <taxon>Trebouxiophyceae incertae sedis</taxon>
        <taxon>Coccomyxaceae</taxon>
        <taxon>Coccomyxa</taxon>
    </lineage>
</organism>
<dbReference type="SMART" id="SM00580">
    <property type="entry name" value="PUG"/>
    <property type="match status" value="1"/>
</dbReference>
<evidence type="ECO:0000313" key="3">
    <source>
        <dbReference type="EMBL" id="CAL5229994.1"/>
    </source>
</evidence>
<protein>
    <submittedName>
        <fullName evidence="3">G13431 protein</fullName>
    </submittedName>
</protein>
<dbReference type="SUPFAM" id="SSF46934">
    <property type="entry name" value="UBA-like"/>
    <property type="match status" value="1"/>
</dbReference>
<gene>
    <name evidence="3" type="primary">g13431</name>
    <name evidence="3" type="ORF">VP750_LOCUS11900</name>
</gene>
<dbReference type="InterPro" id="IPR018997">
    <property type="entry name" value="PUB_domain"/>
</dbReference>
<dbReference type="EMBL" id="CAXHTA020000021">
    <property type="protein sequence ID" value="CAL5229994.1"/>
    <property type="molecule type" value="Genomic_DNA"/>
</dbReference>
<name>A0ABP1GCT1_9CHLO</name>
<dbReference type="PANTHER" id="PTHR46713">
    <property type="entry name" value="F13M7.16 PROTEIN"/>
    <property type="match status" value="1"/>
</dbReference>
<accession>A0ABP1GCT1</accession>
<dbReference type="Pfam" id="PF24560">
    <property type="entry name" value="zf-C2H2_OTU1_C"/>
    <property type="match status" value="1"/>
</dbReference>
<reference evidence="3 4" key="1">
    <citation type="submission" date="2024-06" db="EMBL/GenBank/DDBJ databases">
        <authorList>
            <person name="Kraege A."/>
            <person name="Thomma B."/>
        </authorList>
    </citation>
    <scope>NUCLEOTIDE SEQUENCE [LARGE SCALE GENOMIC DNA]</scope>
</reference>
<feature type="region of interest" description="Disordered" evidence="1">
    <location>
        <begin position="171"/>
        <end position="245"/>
    </location>
</feature>
<dbReference type="SMART" id="SM00165">
    <property type="entry name" value="UBA"/>
    <property type="match status" value="1"/>
</dbReference>
<dbReference type="Pfam" id="PF22562">
    <property type="entry name" value="UBA_7"/>
    <property type="match status" value="1"/>
</dbReference>
<dbReference type="InterPro" id="IPR036339">
    <property type="entry name" value="PUB-like_dom_sf"/>
</dbReference>
<evidence type="ECO:0000259" key="2">
    <source>
        <dbReference type="PROSITE" id="PS50030"/>
    </source>
</evidence>
<comment type="caution">
    <text evidence="3">The sequence shown here is derived from an EMBL/GenBank/DDBJ whole genome shotgun (WGS) entry which is preliminary data.</text>
</comment>
<dbReference type="PROSITE" id="PS00028">
    <property type="entry name" value="ZINC_FINGER_C2H2_1"/>
    <property type="match status" value="1"/>
</dbReference>
<evidence type="ECO:0000256" key="1">
    <source>
        <dbReference type="SAM" id="MobiDB-lite"/>
    </source>
</evidence>
<dbReference type="Gene3D" id="1.20.58.2190">
    <property type="match status" value="1"/>
</dbReference>
<dbReference type="PROSITE" id="PS50030">
    <property type="entry name" value="UBA"/>
    <property type="match status" value="1"/>
</dbReference>
<dbReference type="Proteomes" id="UP001497392">
    <property type="component" value="Unassembled WGS sequence"/>
</dbReference>
<evidence type="ECO:0000313" key="4">
    <source>
        <dbReference type="Proteomes" id="UP001497392"/>
    </source>
</evidence>
<feature type="compositionally biased region" description="Basic and acidic residues" evidence="1">
    <location>
        <begin position="221"/>
        <end position="245"/>
    </location>
</feature>
<dbReference type="Pfam" id="PF09409">
    <property type="entry name" value="PUB"/>
    <property type="match status" value="1"/>
</dbReference>
<dbReference type="Gene3D" id="1.10.8.10">
    <property type="entry name" value="DNA helicase RuvA subunit, C-terminal domain"/>
    <property type="match status" value="1"/>
</dbReference>
<dbReference type="SUPFAM" id="SSF143503">
    <property type="entry name" value="PUG domain-like"/>
    <property type="match status" value="1"/>
</dbReference>
<dbReference type="InterPro" id="IPR013087">
    <property type="entry name" value="Znf_C2H2_type"/>
</dbReference>
<dbReference type="PANTHER" id="PTHR46713:SF1">
    <property type="entry name" value="F13M7.16 PROTEIN"/>
    <property type="match status" value="1"/>
</dbReference>
<feature type="domain" description="UBA" evidence="2">
    <location>
        <begin position="112"/>
        <end position="153"/>
    </location>
</feature>
<keyword evidence="4" id="KW-1185">Reference proteome</keyword>
<dbReference type="CDD" id="cd14290">
    <property type="entry name" value="UBA_PUB_plant"/>
    <property type="match status" value="1"/>
</dbReference>
<dbReference type="InterPro" id="IPR057766">
    <property type="entry name" value="Znf-C2H2_OTU1-like_C"/>
</dbReference>
<feature type="compositionally biased region" description="Basic and acidic residues" evidence="1">
    <location>
        <begin position="171"/>
        <end position="214"/>
    </location>
</feature>
<sequence length="413" mass="46734">MAQSLVCNDCGLQLKSVKEATDHNEATGHANFAESEEKVVNMVCEECGKPCRNKTQQDLHSKHTGHTKYVDKTNEAAAPMDTEAQMKQVRAEQDDAPAKSSAAEDAPLIEPKVNEDLLQQLQEMGFSRNKALRALHFSGTDNMEQAITWIMEHEEDPDLDQPLLLPEVKEKPKLSAEEARNQAEEVLRKAKEKREKEERELEKVREADQRRATKELMAAQRTDEEQRLKRNVEERQREKQEEARARDKIRLKLEEDRKERRRKLGLPEELSEEEKAAERARLAESAKAKPSIGLSVKPVSLLLQMRAALVDMKKVNPGKDEQLKTCWGTMLKYIGNIAKDPKEEKYRKIKLSNAAFQGRVSSLYGALKFLEVVGFQQEGDFLVMPAEKATADTLNAAGGELNNACTNPFFGVL</sequence>
<proteinExistence type="predicted"/>
<dbReference type="InterPro" id="IPR009060">
    <property type="entry name" value="UBA-like_sf"/>
</dbReference>